<keyword evidence="1" id="KW-0812">Transmembrane</keyword>
<dbReference type="InterPro" id="IPR000182">
    <property type="entry name" value="GNAT_dom"/>
</dbReference>
<evidence type="ECO:0000313" key="3">
    <source>
        <dbReference type="EMBL" id="GAC33559.1"/>
    </source>
</evidence>
<dbReference type="Pfam" id="PF00583">
    <property type="entry name" value="Acetyltransf_1"/>
    <property type="match status" value="1"/>
</dbReference>
<feature type="domain" description="N-acetyltransferase" evidence="2">
    <location>
        <begin position="98"/>
        <end position="181"/>
    </location>
</feature>
<keyword evidence="1" id="KW-0472">Membrane</keyword>
<dbReference type="STRING" id="1129793.GPLA_2661"/>
<dbReference type="Proteomes" id="UP000006322">
    <property type="component" value="Unassembled WGS sequence"/>
</dbReference>
<reference evidence="4" key="1">
    <citation type="journal article" date="2014" name="Environ. Microbiol.">
        <title>Comparative genomics of the marine bacterial genus Glaciecola reveals the high degree of genomic diversity and genomic characteristic for cold adaptation.</title>
        <authorList>
            <person name="Qin Q.L."/>
            <person name="Xie B.B."/>
            <person name="Yu Y."/>
            <person name="Shu Y.L."/>
            <person name="Rong J.C."/>
            <person name="Zhang Y.J."/>
            <person name="Zhao D.L."/>
            <person name="Chen X.L."/>
            <person name="Zhang X.Y."/>
            <person name="Chen B."/>
            <person name="Zhou B.C."/>
            <person name="Zhang Y.Z."/>
        </authorList>
    </citation>
    <scope>NUCLEOTIDE SEQUENCE [LARGE SCALE GENOMIC DNA]</scope>
    <source>
        <strain evidence="4">LMG 21857</strain>
    </source>
</reference>
<evidence type="ECO:0000256" key="1">
    <source>
        <dbReference type="SAM" id="Phobius"/>
    </source>
</evidence>
<dbReference type="InterPro" id="IPR016181">
    <property type="entry name" value="Acyl_CoA_acyltransferase"/>
</dbReference>
<accession>K6YLG8</accession>
<sequence>MELSPVEIFGYCASAVIAYSLTRSSIVRLRWFNLAGASSFCLYGIIIQAYPVAILNGFITLTNLFFLRRLLFDVERQFSVLAVSRPSNYVDFFLEFHQQEIKHLFPRFMKVSADPQRQYFFLTERTEVVGMLSGYRDVNDDFVVDFDFVIPAYRDCHLGQHVIGKGQQLSKQFGFKNIVALADSYEHENYLNRIGFSPKKNGRWTFDGQ</sequence>
<protein>
    <recommendedName>
        <fullName evidence="2">N-acetyltransferase domain-containing protein</fullName>
    </recommendedName>
</protein>
<evidence type="ECO:0000313" key="4">
    <source>
        <dbReference type="Proteomes" id="UP000006322"/>
    </source>
</evidence>
<dbReference type="SUPFAM" id="SSF55729">
    <property type="entry name" value="Acyl-CoA N-acyltransferases (Nat)"/>
    <property type="match status" value="1"/>
</dbReference>
<dbReference type="RefSeq" id="WP_007105337.1">
    <property type="nucleotide sequence ID" value="NZ_BAER01000064.1"/>
</dbReference>
<name>K6YLG8_9ALTE</name>
<keyword evidence="4" id="KW-1185">Reference proteome</keyword>
<dbReference type="EMBL" id="BAER01000064">
    <property type="protein sequence ID" value="GAC33559.1"/>
    <property type="molecule type" value="Genomic_DNA"/>
</dbReference>
<proteinExistence type="predicted"/>
<dbReference type="AlphaFoldDB" id="K6YLG8"/>
<keyword evidence="1" id="KW-1133">Transmembrane helix</keyword>
<organism evidence="3 4">
    <name type="scientific">Paraglaciecola polaris LMG 21857</name>
    <dbReference type="NCBI Taxonomy" id="1129793"/>
    <lineage>
        <taxon>Bacteria</taxon>
        <taxon>Pseudomonadati</taxon>
        <taxon>Pseudomonadota</taxon>
        <taxon>Gammaproteobacteria</taxon>
        <taxon>Alteromonadales</taxon>
        <taxon>Alteromonadaceae</taxon>
        <taxon>Paraglaciecola</taxon>
    </lineage>
</organism>
<dbReference type="GO" id="GO:0016747">
    <property type="term" value="F:acyltransferase activity, transferring groups other than amino-acyl groups"/>
    <property type="evidence" value="ECO:0007669"/>
    <property type="project" value="InterPro"/>
</dbReference>
<dbReference type="Gene3D" id="3.40.630.30">
    <property type="match status" value="1"/>
</dbReference>
<dbReference type="OrthoDB" id="677174at2"/>
<gene>
    <name evidence="3" type="ORF">GPLA_2661</name>
</gene>
<comment type="caution">
    <text evidence="3">The sequence shown here is derived from an EMBL/GenBank/DDBJ whole genome shotgun (WGS) entry which is preliminary data.</text>
</comment>
<feature type="transmembrane region" description="Helical" evidence="1">
    <location>
        <begin position="6"/>
        <end position="22"/>
    </location>
</feature>
<evidence type="ECO:0000259" key="2">
    <source>
        <dbReference type="Pfam" id="PF00583"/>
    </source>
</evidence>